<keyword evidence="5" id="KW-1185">Reference proteome</keyword>
<evidence type="ECO:0000313" key="5">
    <source>
        <dbReference type="Proteomes" id="UP000440096"/>
    </source>
</evidence>
<feature type="domain" description="Transposase IS110-like N-terminal" evidence="2">
    <location>
        <begin position="11"/>
        <end position="156"/>
    </location>
</feature>
<dbReference type="NCBIfam" id="NF033542">
    <property type="entry name" value="transpos_IS110"/>
    <property type="match status" value="1"/>
</dbReference>
<dbReference type="EMBL" id="WMBA01000008">
    <property type="protein sequence ID" value="MTD53833.1"/>
    <property type="molecule type" value="Genomic_DNA"/>
</dbReference>
<dbReference type="InterPro" id="IPR047650">
    <property type="entry name" value="Transpos_IS110"/>
</dbReference>
<dbReference type="Pfam" id="PF02371">
    <property type="entry name" value="Transposase_20"/>
    <property type="match status" value="1"/>
</dbReference>
<organism evidence="4 5">
    <name type="scientific">Amycolatopsis pithecellobii</name>
    <dbReference type="NCBI Taxonomy" id="664692"/>
    <lineage>
        <taxon>Bacteria</taxon>
        <taxon>Bacillati</taxon>
        <taxon>Actinomycetota</taxon>
        <taxon>Actinomycetes</taxon>
        <taxon>Pseudonocardiales</taxon>
        <taxon>Pseudonocardiaceae</taxon>
        <taxon>Amycolatopsis</taxon>
    </lineage>
</organism>
<dbReference type="PANTHER" id="PTHR33055:SF16">
    <property type="entry name" value="TRANSPOSASE FOR INSERTION SEQUENCE ELEMENT IS1547"/>
    <property type="match status" value="1"/>
</dbReference>
<name>A0A6N7YY60_9PSEU</name>
<dbReference type="GO" id="GO:0003677">
    <property type="term" value="F:DNA binding"/>
    <property type="evidence" value="ECO:0007669"/>
    <property type="project" value="InterPro"/>
</dbReference>
<evidence type="ECO:0000259" key="2">
    <source>
        <dbReference type="Pfam" id="PF01548"/>
    </source>
</evidence>
<evidence type="ECO:0000313" key="4">
    <source>
        <dbReference type="EMBL" id="MTD53833.1"/>
    </source>
</evidence>
<dbReference type="InterPro" id="IPR003346">
    <property type="entry name" value="Transposase_20"/>
</dbReference>
<dbReference type="PANTHER" id="PTHR33055">
    <property type="entry name" value="TRANSPOSASE FOR INSERTION SEQUENCE ELEMENT IS1111A"/>
    <property type="match status" value="1"/>
</dbReference>
<keyword evidence="1" id="KW-0175">Coiled coil</keyword>
<reference evidence="4 5" key="1">
    <citation type="submission" date="2019-11" db="EMBL/GenBank/DDBJ databases">
        <title>Draft genome of Amycolatopsis RM579.</title>
        <authorList>
            <person name="Duangmal K."/>
            <person name="Mingma R."/>
        </authorList>
    </citation>
    <scope>NUCLEOTIDE SEQUENCE [LARGE SCALE GENOMIC DNA]</scope>
    <source>
        <strain evidence="4 5">RM579</strain>
    </source>
</reference>
<feature type="domain" description="Transposase IS116/IS110/IS902 C-terminal" evidence="3">
    <location>
        <begin position="229"/>
        <end position="312"/>
    </location>
</feature>
<evidence type="ECO:0000259" key="3">
    <source>
        <dbReference type="Pfam" id="PF02371"/>
    </source>
</evidence>
<sequence>MPVSDRVVTGGVDTHAEVHVAAAVDHLGGSLGAASFPTTAAGYRDLLSWLRRYGTIDRIGVEGTGSYGAALARYLRWEQITVVEVSCPNRQARRRHGKSDVVDAIAAARAVLAGDAAAPPKSRDGAVEALRAVKLVQRSATKARTVALNQLHSLLVTAEDGLRAKLRGASRVETIAICAAFRVRSDDDSVAAMTRLALRELALRVRHLDEQLDRCAQRIARITAQLAPKLLDLKGIGPDVASTLLITAGDNPDRMHHEKSFASLCGTSPLQASSGKTTRHCLNRGGDRQANAALWRVAIVRMGTDQRTRDYVARRIAEGKNKPEIIRCLKRYIAREVFNTLTGTACRT</sequence>
<dbReference type="Proteomes" id="UP000440096">
    <property type="component" value="Unassembled WGS sequence"/>
</dbReference>
<accession>A0A6N7YY60</accession>
<dbReference type="Pfam" id="PF01548">
    <property type="entry name" value="DEDD_Tnp_IS110"/>
    <property type="match status" value="1"/>
</dbReference>
<protein>
    <submittedName>
        <fullName evidence="4">IS110 family transposase</fullName>
    </submittedName>
</protein>
<feature type="coiled-coil region" evidence="1">
    <location>
        <begin position="198"/>
        <end position="225"/>
    </location>
</feature>
<dbReference type="OrthoDB" id="4337860at2"/>
<proteinExistence type="predicted"/>
<dbReference type="InterPro" id="IPR002525">
    <property type="entry name" value="Transp_IS110-like_N"/>
</dbReference>
<gene>
    <name evidence="4" type="ORF">GKO32_07535</name>
</gene>
<comment type="caution">
    <text evidence="4">The sequence shown here is derived from an EMBL/GenBank/DDBJ whole genome shotgun (WGS) entry which is preliminary data.</text>
</comment>
<dbReference type="GO" id="GO:0004803">
    <property type="term" value="F:transposase activity"/>
    <property type="evidence" value="ECO:0007669"/>
    <property type="project" value="InterPro"/>
</dbReference>
<dbReference type="AlphaFoldDB" id="A0A6N7YY60"/>
<dbReference type="GO" id="GO:0006313">
    <property type="term" value="P:DNA transposition"/>
    <property type="evidence" value="ECO:0007669"/>
    <property type="project" value="InterPro"/>
</dbReference>
<evidence type="ECO:0000256" key="1">
    <source>
        <dbReference type="SAM" id="Coils"/>
    </source>
</evidence>